<keyword evidence="3" id="KW-1185">Reference proteome</keyword>
<dbReference type="PANTHER" id="PTHR44259:SF89">
    <property type="entry name" value="DUF295 DOMAIN-CONTAINING PROTEIN-RELATED"/>
    <property type="match status" value="1"/>
</dbReference>
<dbReference type="AlphaFoldDB" id="A0ABD1B855"/>
<reference evidence="2 3" key="1">
    <citation type="submission" date="2024-04" db="EMBL/GenBank/DDBJ databases">
        <title>Genome assembly C_amara_ONT_v2.</title>
        <authorList>
            <person name="Yant L."/>
            <person name="Moore C."/>
            <person name="Slenker M."/>
        </authorList>
    </citation>
    <scope>NUCLEOTIDE SEQUENCE [LARGE SCALE GENOMIC DNA]</scope>
    <source>
        <tissue evidence="2">Leaf</tissue>
    </source>
</reference>
<accession>A0ABD1B855</accession>
<protein>
    <recommendedName>
        <fullName evidence="1">KIB1-4 beta-propeller domain-containing protein</fullName>
    </recommendedName>
</protein>
<dbReference type="InterPro" id="IPR005174">
    <property type="entry name" value="KIB1-4_b-propeller"/>
</dbReference>
<evidence type="ECO:0000313" key="3">
    <source>
        <dbReference type="Proteomes" id="UP001558713"/>
    </source>
</evidence>
<organism evidence="2 3">
    <name type="scientific">Cardamine amara subsp. amara</name>
    <dbReference type="NCBI Taxonomy" id="228776"/>
    <lineage>
        <taxon>Eukaryota</taxon>
        <taxon>Viridiplantae</taxon>
        <taxon>Streptophyta</taxon>
        <taxon>Embryophyta</taxon>
        <taxon>Tracheophyta</taxon>
        <taxon>Spermatophyta</taxon>
        <taxon>Magnoliopsida</taxon>
        <taxon>eudicotyledons</taxon>
        <taxon>Gunneridae</taxon>
        <taxon>Pentapetalae</taxon>
        <taxon>rosids</taxon>
        <taxon>malvids</taxon>
        <taxon>Brassicales</taxon>
        <taxon>Brassicaceae</taxon>
        <taxon>Cardamineae</taxon>
        <taxon>Cardamine</taxon>
    </lineage>
</organism>
<proteinExistence type="predicted"/>
<dbReference type="PANTHER" id="PTHR44259">
    <property type="entry name" value="OS07G0183000 PROTEIN-RELATED"/>
    <property type="match status" value="1"/>
</dbReference>
<dbReference type="EMBL" id="JBANAX010000294">
    <property type="protein sequence ID" value="KAL1214984.1"/>
    <property type="molecule type" value="Genomic_DNA"/>
</dbReference>
<dbReference type="Proteomes" id="UP001558713">
    <property type="component" value="Unassembled WGS sequence"/>
</dbReference>
<sequence length="385" mass="44512">MSHLMISRLLKPSVFKTAFRHRNARLFSSTPTYPFLLIDYLINNPNSLNLGSVYDEPNCSKQKEIVFYDDPKLRDEVIDAMTSRLPYHIILKKTTDYDNSSLRIVIHHNQGKADVRVYLPPLPIGSKIQNIAMSSLPYNQDKEDWVVGVKLPGSRLSFCRPFSDSKWINLKAMPESINPYSSLMFSKKDQKFYIPSTGGNNLCSFDLHFKEEDEPKFIYLGLHEDSKSEDLGLYSRKCFCSRTNHLVELPTGEILLVQWYGEDSTWAKNDNGTRTLMHKTKHFMVFREEKWGSDFKNMVYTKDIGDFCIFLGYSEAFCVRASSSPGLKPNCIYFVGYSFGVYDLTTETCTNFLEVETSKDDDDFDVLYPLRNLKFPYWPPPVPLH</sequence>
<evidence type="ECO:0000259" key="1">
    <source>
        <dbReference type="Pfam" id="PF03478"/>
    </source>
</evidence>
<dbReference type="Pfam" id="PF03478">
    <property type="entry name" value="Beta-prop_KIB1-4"/>
    <property type="match status" value="1"/>
</dbReference>
<evidence type="ECO:0000313" key="2">
    <source>
        <dbReference type="EMBL" id="KAL1214984.1"/>
    </source>
</evidence>
<feature type="domain" description="KIB1-4 beta-propeller" evidence="1">
    <location>
        <begin position="115"/>
        <end position="343"/>
    </location>
</feature>
<name>A0ABD1B855_CARAN</name>
<comment type="caution">
    <text evidence="2">The sequence shown here is derived from an EMBL/GenBank/DDBJ whole genome shotgun (WGS) entry which is preliminary data.</text>
</comment>
<dbReference type="InterPro" id="IPR050942">
    <property type="entry name" value="F-box_BR-signaling"/>
</dbReference>
<gene>
    <name evidence="2" type="ORF">V5N11_011500</name>
</gene>